<proteinExistence type="predicted"/>
<sequence>MPQPRRYAQKAHSGRQTVPPTLSERNQPTGNSRAERGGVAVPPERGVSWPIISGHGSAAHTILPPIWLRVLYERATPSCDCQSSFRDLDFVSHPLSQRRASARQSLRGRTRPAQSVVHGKDSWSPCGLMSTATPRRVFPWRFNIWCFAERAGEPYSSCHACPKAAVHA</sequence>
<dbReference type="Proteomes" id="UP000018948">
    <property type="component" value="Unassembled WGS sequence"/>
</dbReference>
<dbReference type="EMBL" id="ANIY01001624">
    <property type="protein sequence ID" value="ETP46005.1"/>
    <property type="molecule type" value="Genomic_DNA"/>
</dbReference>
<name>W2ZFZ7_PHYNI</name>
<organism evidence="2 3">
    <name type="scientific">Phytophthora nicotianae P10297</name>
    <dbReference type="NCBI Taxonomy" id="1317064"/>
    <lineage>
        <taxon>Eukaryota</taxon>
        <taxon>Sar</taxon>
        <taxon>Stramenopiles</taxon>
        <taxon>Oomycota</taxon>
        <taxon>Peronosporomycetes</taxon>
        <taxon>Peronosporales</taxon>
        <taxon>Peronosporaceae</taxon>
        <taxon>Phytophthora</taxon>
    </lineage>
</organism>
<accession>W2ZFZ7</accession>
<evidence type="ECO:0000256" key="1">
    <source>
        <dbReference type="SAM" id="MobiDB-lite"/>
    </source>
</evidence>
<dbReference type="AlphaFoldDB" id="W2ZFZ7"/>
<feature type="region of interest" description="Disordered" evidence="1">
    <location>
        <begin position="1"/>
        <end position="42"/>
    </location>
</feature>
<feature type="compositionally biased region" description="Polar residues" evidence="1">
    <location>
        <begin position="14"/>
        <end position="32"/>
    </location>
</feature>
<comment type="caution">
    <text evidence="2">The sequence shown here is derived from an EMBL/GenBank/DDBJ whole genome shotgun (WGS) entry which is preliminary data.</text>
</comment>
<evidence type="ECO:0000313" key="3">
    <source>
        <dbReference type="Proteomes" id="UP000018948"/>
    </source>
</evidence>
<evidence type="ECO:0000313" key="2">
    <source>
        <dbReference type="EMBL" id="ETP46005.1"/>
    </source>
</evidence>
<reference evidence="2 3" key="1">
    <citation type="submission" date="2013-11" db="EMBL/GenBank/DDBJ databases">
        <title>The Genome Sequence of Phytophthora parasitica P10297.</title>
        <authorList>
            <consortium name="The Broad Institute Genomics Platform"/>
            <person name="Russ C."/>
            <person name="Tyler B."/>
            <person name="Panabieres F."/>
            <person name="Shan W."/>
            <person name="Tripathy S."/>
            <person name="Grunwald N."/>
            <person name="Machado M."/>
            <person name="Johnson C.S."/>
            <person name="Walker B."/>
            <person name="Young S.K."/>
            <person name="Zeng Q."/>
            <person name="Gargeya S."/>
            <person name="Fitzgerald M."/>
            <person name="Haas B."/>
            <person name="Abouelleil A."/>
            <person name="Allen A.W."/>
            <person name="Alvarado L."/>
            <person name="Arachchi H.M."/>
            <person name="Berlin A.M."/>
            <person name="Chapman S.B."/>
            <person name="Gainer-Dewar J."/>
            <person name="Goldberg J."/>
            <person name="Griggs A."/>
            <person name="Gujja S."/>
            <person name="Hansen M."/>
            <person name="Howarth C."/>
            <person name="Imamovic A."/>
            <person name="Ireland A."/>
            <person name="Larimer J."/>
            <person name="McCowan C."/>
            <person name="Murphy C."/>
            <person name="Pearson M."/>
            <person name="Poon T.W."/>
            <person name="Priest M."/>
            <person name="Roberts A."/>
            <person name="Saif S."/>
            <person name="Shea T."/>
            <person name="Sisk P."/>
            <person name="Sykes S."/>
            <person name="Wortman J."/>
            <person name="Nusbaum C."/>
            <person name="Birren B."/>
        </authorList>
    </citation>
    <scope>NUCLEOTIDE SEQUENCE [LARGE SCALE GENOMIC DNA]</scope>
    <source>
        <strain evidence="2 3">P10297</strain>
    </source>
</reference>
<protein>
    <submittedName>
        <fullName evidence="2">Uncharacterized protein</fullName>
    </submittedName>
</protein>
<gene>
    <name evidence="2" type="ORF">F442_07695</name>
</gene>